<dbReference type="SUPFAM" id="SSF160379">
    <property type="entry name" value="SP0830-like"/>
    <property type="match status" value="1"/>
</dbReference>
<dbReference type="PANTHER" id="PTHR36439:SF1">
    <property type="entry name" value="DUF1697 DOMAIN-CONTAINING PROTEIN"/>
    <property type="match status" value="1"/>
</dbReference>
<gene>
    <name evidence="1" type="ORF">DZC52_13935</name>
</gene>
<dbReference type="InterPro" id="IPR012545">
    <property type="entry name" value="DUF1697"/>
</dbReference>
<proteinExistence type="predicted"/>
<dbReference type="AlphaFoldDB" id="A0A3E1K6B0"/>
<evidence type="ECO:0000313" key="1">
    <source>
        <dbReference type="EMBL" id="RFF29204.1"/>
    </source>
</evidence>
<dbReference type="OrthoDB" id="9806494at2"/>
<reference evidence="1 2" key="1">
    <citation type="submission" date="2018-08" db="EMBL/GenBank/DDBJ databases">
        <title>Wenzhouxiangella salilacus sp. nov., a novel bacterium isolated from a saline lake in Xinjiang Province, China.</title>
        <authorList>
            <person name="Han S."/>
        </authorList>
    </citation>
    <scope>NUCLEOTIDE SEQUENCE [LARGE SCALE GENOMIC DNA]</scope>
    <source>
        <strain evidence="1 2">XDB06</strain>
    </source>
</reference>
<dbReference type="PANTHER" id="PTHR36439">
    <property type="entry name" value="BLL4334 PROTEIN"/>
    <property type="match status" value="1"/>
</dbReference>
<evidence type="ECO:0000313" key="2">
    <source>
        <dbReference type="Proteomes" id="UP000260351"/>
    </source>
</evidence>
<protein>
    <submittedName>
        <fullName evidence="1">DUF1697 domain-containing protein</fullName>
    </submittedName>
</protein>
<dbReference type="RefSeq" id="WP_116651758.1">
    <property type="nucleotide sequence ID" value="NZ_QUZK01000051.1"/>
</dbReference>
<dbReference type="Proteomes" id="UP000260351">
    <property type="component" value="Unassembled WGS sequence"/>
</dbReference>
<comment type="caution">
    <text evidence="1">The sequence shown here is derived from an EMBL/GenBank/DDBJ whole genome shotgun (WGS) entry which is preliminary data.</text>
</comment>
<dbReference type="EMBL" id="QUZK01000051">
    <property type="protein sequence ID" value="RFF29204.1"/>
    <property type="molecule type" value="Genomic_DNA"/>
</dbReference>
<organism evidence="1 2">
    <name type="scientific">Wenzhouxiangella sediminis</name>
    <dbReference type="NCBI Taxonomy" id="1792836"/>
    <lineage>
        <taxon>Bacteria</taxon>
        <taxon>Pseudomonadati</taxon>
        <taxon>Pseudomonadota</taxon>
        <taxon>Gammaproteobacteria</taxon>
        <taxon>Chromatiales</taxon>
        <taxon>Wenzhouxiangellaceae</taxon>
        <taxon>Wenzhouxiangella</taxon>
    </lineage>
</organism>
<dbReference type="PIRSF" id="PIRSF008502">
    <property type="entry name" value="UCP008502"/>
    <property type="match status" value="1"/>
</dbReference>
<sequence length="182" mass="20012">MNRRVALLRGINVGGHNRIPMADLRELCSEIGWGEVATYIQSGNIVFASDREARTLEDELQAAIRDRFGHDVHTLVRTGREWTSLLSSNPFPEASEAEANRVMLGLSKAPLDPRAAEALQARATADERAEQRNGALWLHFPNGSARSKLTPVALDRLAGSPVTTRNWRTALKLMEMLKGAGS</sequence>
<dbReference type="Pfam" id="PF08002">
    <property type="entry name" value="DUF1697"/>
    <property type="match status" value="1"/>
</dbReference>
<keyword evidence="2" id="KW-1185">Reference proteome</keyword>
<dbReference type="Gene3D" id="3.30.70.1280">
    <property type="entry name" value="SP0830-like domains"/>
    <property type="match status" value="1"/>
</dbReference>
<accession>A0A3E1K6B0</accession>
<name>A0A3E1K6B0_9GAMM</name>